<comment type="caution">
    <text evidence="13">The sequence shown here is derived from an EMBL/GenBank/DDBJ whole genome shotgun (WGS) entry which is preliminary data.</text>
</comment>
<dbReference type="PANTHER" id="PTHR30191">
    <property type="entry name" value="FORMATE ACETYLTRANSFERASE"/>
    <property type="match status" value="1"/>
</dbReference>
<accession>A0ABT3CR80</accession>
<evidence type="ECO:0000256" key="3">
    <source>
        <dbReference type="ARBA" id="ARBA00022490"/>
    </source>
</evidence>
<evidence type="ECO:0000313" key="14">
    <source>
        <dbReference type="Proteomes" id="UP001300692"/>
    </source>
</evidence>
<keyword evidence="10" id="KW-0313">Glucose metabolism</keyword>
<keyword evidence="14" id="KW-1185">Reference proteome</keyword>
<dbReference type="EC" id="2.3.1.54" evidence="10"/>
<dbReference type="NCBIfam" id="TIGR01255">
    <property type="entry name" value="pyr_form_ly_1"/>
    <property type="match status" value="1"/>
</dbReference>
<evidence type="ECO:0000256" key="9">
    <source>
        <dbReference type="PROSITE-ProRule" id="PRU00493"/>
    </source>
</evidence>
<evidence type="ECO:0000256" key="1">
    <source>
        <dbReference type="ARBA" id="ARBA00004496"/>
    </source>
</evidence>
<dbReference type="InterPro" id="IPR001150">
    <property type="entry name" value="Gly_radical"/>
</dbReference>
<keyword evidence="6 10" id="KW-0119">Carbohydrate metabolism</keyword>
<dbReference type="PROSITE" id="PS51554">
    <property type="entry name" value="PFL"/>
    <property type="match status" value="1"/>
</dbReference>
<evidence type="ECO:0000259" key="11">
    <source>
        <dbReference type="PROSITE" id="PS51149"/>
    </source>
</evidence>
<feature type="domain" description="Glycine radical" evidence="11">
    <location>
        <begin position="624"/>
        <end position="747"/>
    </location>
</feature>
<proteinExistence type="inferred from homology"/>
<evidence type="ECO:0000256" key="4">
    <source>
        <dbReference type="ARBA" id="ARBA00022679"/>
    </source>
</evidence>
<sequence>MSTEAKTELKPLVNGVWNDQIDVRNFVQNNLTAYDGDSTFLCGPTENTQILFDICMKAVKEEMANNGVKSIDNKTISRITSHAAGYISQDHEVIVGLQTDELLKRAMKPYGGARVVEKACEEHGVTMSPQVKEMFDKYIKSHNDGVFDAYNNEIRKFRSLGFLTGLPDNYARGRIIGDYRRLALYGADRLIEEKMKDLDGLSGPMNDARIRLREEVSEQIKALKDIKVLGEIYNLELGRPANNAQEAVQWVYMAYLAAVKEQDGAAMSLGNVSGFLDIYIERDLQAGLLTEELAQELIDQLVMKLRMVRHLRMEAYNDIFAGDPTWVTEAIGGLNLTQGHKVTKTSFRFLQTLYNLGPSPEPNMTILWSPQLPKGFKDFCAKVSIDTSSIQYENDDLMRKTRKSDDYGIACCVSYQEIGKHIQFFGARTNLAKTLLLAINGGKCEMTGAQVVEGIPALKSDDLDFEEVMSNFKIAMKEVARVYVDAMNIIHYMHDKYYYERAQMALVDTDPKVNVAYGIAGLSIVADSLSAIKHAKVKAIRNEDGLAVDFQIEGDFPCYGNDNDSVDQLAVDITSHFNQQLAQYETYKNAEPTMSILTITSNVVYGKKTGATPDGRAKGIAFAPGANPMHGRDTHGAIASLNSVAKLNYEDALDGISNTMSMIPKTLGNDEDKRIQNLSAIIDGYFTRGAHHLNVNVLNRELLEDAMEHPENYPQLTIRVSGYAVNFVRLSRDQQLEVLSRSFFEKI</sequence>
<comment type="similarity">
    <text evidence="2 10">Belongs to the glycyl radical enzyme (GRE) family. PFL subfamily.</text>
</comment>
<organism evidence="13 14">
    <name type="scientific">Reichenbachiella ulvae</name>
    <dbReference type="NCBI Taxonomy" id="2980104"/>
    <lineage>
        <taxon>Bacteria</taxon>
        <taxon>Pseudomonadati</taxon>
        <taxon>Bacteroidota</taxon>
        <taxon>Cytophagia</taxon>
        <taxon>Cytophagales</taxon>
        <taxon>Reichenbachiellaceae</taxon>
        <taxon>Reichenbachiella</taxon>
    </lineage>
</organism>
<dbReference type="SUPFAM" id="SSF51998">
    <property type="entry name" value="PFL-like glycyl radical enzymes"/>
    <property type="match status" value="1"/>
</dbReference>
<dbReference type="InterPro" id="IPR019777">
    <property type="entry name" value="Form_AcTrfase_GR_CS"/>
</dbReference>
<keyword evidence="5 9" id="KW-0556">Organic radical</keyword>
<keyword evidence="7 10" id="KW-0012">Acyltransferase</keyword>
<dbReference type="PROSITE" id="PS00850">
    <property type="entry name" value="GLY_RADICAL_1"/>
    <property type="match status" value="1"/>
</dbReference>
<dbReference type="PROSITE" id="PS51149">
    <property type="entry name" value="GLY_RADICAL_2"/>
    <property type="match status" value="1"/>
</dbReference>
<evidence type="ECO:0000259" key="12">
    <source>
        <dbReference type="PROSITE" id="PS51554"/>
    </source>
</evidence>
<evidence type="ECO:0000256" key="2">
    <source>
        <dbReference type="ARBA" id="ARBA00008375"/>
    </source>
</evidence>
<evidence type="ECO:0000256" key="7">
    <source>
        <dbReference type="ARBA" id="ARBA00023315"/>
    </source>
</evidence>
<comment type="subunit">
    <text evidence="10">Homodimer.</text>
</comment>
<dbReference type="Proteomes" id="UP001300692">
    <property type="component" value="Unassembled WGS sequence"/>
</dbReference>
<dbReference type="EMBL" id="JAOYOD010000001">
    <property type="protein sequence ID" value="MCV9386193.1"/>
    <property type="molecule type" value="Genomic_DNA"/>
</dbReference>
<dbReference type="PANTHER" id="PTHR30191:SF0">
    <property type="entry name" value="FORMATE ACETYLTRANSFERASE 1"/>
    <property type="match status" value="1"/>
</dbReference>
<dbReference type="RefSeq" id="WP_264136978.1">
    <property type="nucleotide sequence ID" value="NZ_JAOYOD010000001.1"/>
</dbReference>
<protein>
    <recommendedName>
        <fullName evidence="10">Formate acetyltransferase</fullName>
        <ecNumber evidence="10">2.3.1.54</ecNumber>
    </recommendedName>
    <alternativeName>
        <fullName evidence="10">Pyruvate formate-lyase</fullName>
    </alternativeName>
</protein>
<keyword evidence="4 10" id="KW-0808">Transferase</keyword>
<evidence type="ECO:0000256" key="8">
    <source>
        <dbReference type="ARBA" id="ARBA00049029"/>
    </source>
</evidence>
<gene>
    <name evidence="13" type="primary">pflB</name>
    <name evidence="13" type="ORF">N7U62_05930</name>
</gene>
<dbReference type="GO" id="GO:0008861">
    <property type="term" value="F:formate C-acetyltransferase activity"/>
    <property type="evidence" value="ECO:0007669"/>
    <property type="project" value="UniProtKB-EC"/>
</dbReference>
<dbReference type="CDD" id="cd01678">
    <property type="entry name" value="PFL1"/>
    <property type="match status" value="1"/>
</dbReference>
<evidence type="ECO:0000313" key="13">
    <source>
        <dbReference type="EMBL" id="MCV9386193.1"/>
    </source>
</evidence>
<dbReference type="InterPro" id="IPR005949">
    <property type="entry name" value="Form_AcTrfase"/>
</dbReference>
<keyword evidence="3 10" id="KW-0963">Cytoplasm</keyword>
<feature type="modified residue" description="Glycine radical" evidence="9">
    <location>
        <position position="722"/>
    </location>
</feature>
<reference evidence="13 14" key="1">
    <citation type="submission" date="2022-10" db="EMBL/GenBank/DDBJ databases">
        <title>Comparative genomics and taxonomic characterization of three novel marine species of genus Reichenbachiella exhibiting antioxidant and polysaccharide degradation activities.</title>
        <authorList>
            <person name="Muhammad N."/>
            <person name="Lee Y.-J."/>
            <person name="Ko J."/>
            <person name="Kim S.-G."/>
        </authorList>
    </citation>
    <scope>NUCLEOTIDE SEQUENCE [LARGE SCALE GENOMIC DNA]</scope>
    <source>
        <strain evidence="13 14">ABR2-5</strain>
    </source>
</reference>
<dbReference type="Pfam" id="PF02901">
    <property type="entry name" value="PFL-like"/>
    <property type="match status" value="1"/>
</dbReference>
<dbReference type="Pfam" id="PF01228">
    <property type="entry name" value="Gly_radical"/>
    <property type="match status" value="1"/>
</dbReference>
<dbReference type="InterPro" id="IPR050244">
    <property type="entry name" value="Auton_GlycylRad_Cofactor"/>
</dbReference>
<dbReference type="InterPro" id="IPR004184">
    <property type="entry name" value="PFL_dom"/>
</dbReference>
<feature type="domain" description="PFL" evidence="12">
    <location>
        <begin position="3"/>
        <end position="617"/>
    </location>
</feature>
<evidence type="ECO:0000256" key="5">
    <source>
        <dbReference type="ARBA" id="ARBA00022818"/>
    </source>
</evidence>
<comment type="pathway">
    <text evidence="10">Fermentation; pyruvate fermentation; formate from pyruvate: step 1/1.</text>
</comment>
<comment type="catalytic activity">
    <reaction evidence="8 10">
        <text>formate + acetyl-CoA = pyruvate + CoA</text>
        <dbReference type="Rhea" id="RHEA:11844"/>
        <dbReference type="ChEBI" id="CHEBI:15361"/>
        <dbReference type="ChEBI" id="CHEBI:15740"/>
        <dbReference type="ChEBI" id="CHEBI:57287"/>
        <dbReference type="ChEBI" id="CHEBI:57288"/>
        <dbReference type="EC" id="2.3.1.54"/>
    </reaction>
</comment>
<evidence type="ECO:0000256" key="10">
    <source>
        <dbReference type="RuleBase" id="RU368075"/>
    </source>
</evidence>
<dbReference type="PIRSF" id="PIRSF000379">
    <property type="entry name" value="For_Ac_trans_1"/>
    <property type="match status" value="1"/>
</dbReference>
<evidence type="ECO:0000256" key="6">
    <source>
        <dbReference type="ARBA" id="ARBA00023277"/>
    </source>
</evidence>
<name>A0ABT3CR80_9BACT</name>
<comment type="subcellular location">
    <subcellularLocation>
        <location evidence="1 10">Cytoplasm</location>
    </subcellularLocation>
</comment>
<dbReference type="Gene3D" id="3.20.70.20">
    <property type="match status" value="1"/>
</dbReference>